<sequence>MLIYQHPRGAPNKTRHLIVLFVIQFALACPKPKLIRNMVPYYQLPIANRDPGSLFSVNRILCNIPMDEL</sequence>
<dbReference type="EMBL" id="KN831784">
    <property type="protein sequence ID" value="KIM39892.1"/>
    <property type="molecule type" value="Genomic_DNA"/>
</dbReference>
<reference evidence="3" key="2">
    <citation type="submission" date="2015-01" db="EMBL/GenBank/DDBJ databases">
        <title>Evolutionary Origins and Diversification of the Mycorrhizal Mutualists.</title>
        <authorList>
            <consortium name="DOE Joint Genome Institute"/>
            <consortium name="Mycorrhizal Genomics Consortium"/>
            <person name="Kohler A."/>
            <person name="Kuo A."/>
            <person name="Nagy L.G."/>
            <person name="Floudas D."/>
            <person name="Copeland A."/>
            <person name="Barry K.W."/>
            <person name="Cichocki N."/>
            <person name="Veneault-Fourrey C."/>
            <person name="LaButti K."/>
            <person name="Lindquist E.A."/>
            <person name="Lipzen A."/>
            <person name="Lundell T."/>
            <person name="Morin E."/>
            <person name="Murat C."/>
            <person name="Riley R."/>
            <person name="Ohm R."/>
            <person name="Sun H."/>
            <person name="Tunlid A."/>
            <person name="Henrissat B."/>
            <person name="Grigoriev I.V."/>
            <person name="Hibbett D.S."/>
            <person name="Martin F."/>
        </authorList>
    </citation>
    <scope>NUCLEOTIDE SEQUENCE [LARGE SCALE GENOMIC DNA]</scope>
    <source>
        <strain evidence="3">h7</strain>
    </source>
</reference>
<organism evidence="2 3">
    <name type="scientific">Hebeloma cylindrosporum</name>
    <dbReference type="NCBI Taxonomy" id="76867"/>
    <lineage>
        <taxon>Eukaryota</taxon>
        <taxon>Fungi</taxon>
        <taxon>Dikarya</taxon>
        <taxon>Basidiomycota</taxon>
        <taxon>Agaricomycotina</taxon>
        <taxon>Agaricomycetes</taxon>
        <taxon>Agaricomycetidae</taxon>
        <taxon>Agaricales</taxon>
        <taxon>Agaricineae</taxon>
        <taxon>Hymenogastraceae</taxon>
        <taxon>Hebeloma</taxon>
    </lineage>
</organism>
<protein>
    <submittedName>
        <fullName evidence="2">Uncharacterized protein</fullName>
    </submittedName>
</protein>
<dbReference type="HOGENOM" id="CLU_2776192_0_0_1"/>
<keyword evidence="3" id="KW-1185">Reference proteome</keyword>
<evidence type="ECO:0000256" key="1">
    <source>
        <dbReference type="SAM" id="SignalP"/>
    </source>
</evidence>
<feature type="chain" id="PRO_5002159482" evidence="1">
    <location>
        <begin position="29"/>
        <end position="69"/>
    </location>
</feature>
<accession>A0A0C2YFQ3</accession>
<keyword evidence="1" id="KW-0732">Signal</keyword>
<dbReference type="AlphaFoldDB" id="A0A0C2YFQ3"/>
<feature type="signal peptide" evidence="1">
    <location>
        <begin position="1"/>
        <end position="28"/>
    </location>
</feature>
<gene>
    <name evidence="2" type="ORF">M413DRAFT_187073</name>
</gene>
<reference evidence="2 3" key="1">
    <citation type="submission" date="2014-04" db="EMBL/GenBank/DDBJ databases">
        <authorList>
            <consortium name="DOE Joint Genome Institute"/>
            <person name="Kuo A."/>
            <person name="Gay G."/>
            <person name="Dore J."/>
            <person name="Kohler A."/>
            <person name="Nagy L.G."/>
            <person name="Floudas D."/>
            <person name="Copeland A."/>
            <person name="Barry K.W."/>
            <person name="Cichocki N."/>
            <person name="Veneault-Fourrey C."/>
            <person name="LaButti K."/>
            <person name="Lindquist E.A."/>
            <person name="Lipzen A."/>
            <person name="Lundell T."/>
            <person name="Morin E."/>
            <person name="Murat C."/>
            <person name="Sun H."/>
            <person name="Tunlid A."/>
            <person name="Henrissat B."/>
            <person name="Grigoriev I.V."/>
            <person name="Hibbett D.S."/>
            <person name="Martin F."/>
            <person name="Nordberg H.P."/>
            <person name="Cantor M.N."/>
            <person name="Hua S.X."/>
        </authorList>
    </citation>
    <scope>NUCLEOTIDE SEQUENCE [LARGE SCALE GENOMIC DNA]</scope>
    <source>
        <strain evidence="3">h7</strain>
    </source>
</reference>
<proteinExistence type="predicted"/>
<name>A0A0C2YFQ3_HEBCY</name>
<evidence type="ECO:0000313" key="3">
    <source>
        <dbReference type="Proteomes" id="UP000053424"/>
    </source>
</evidence>
<dbReference type="Proteomes" id="UP000053424">
    <property type="component" value="Unassembled WGS sequence"/>
</dbReference>
<evidence type="ECO:0000313" key="2">
    <source>
        <dbReference type="EMBL" id="KIM39892.1"/>
    </source>
</evidence>